<accession>A0A2Z6MJS2</accession>
<dbReference type="AlphaFoldDB" id="A0A2Z6MJS2"/>
<feature type="chain" id="PRO_5016366653" evidence="1">
    <location>
        <begin position="24"/>
        <end position="81"/>
    </location>
</feature>
<keyword evidence="3" id="KW-1185">Reference proteome</keyword>
<dbReference type="EMBL" id="DF973186">
    <property type="protein sequence ID" value="GAU18507.1"/>
    <property type="molecule type" value="Genomic_DNA"/>
</dbReference>
<evidence type="ECO:0000313" key="3">
    <source>
        <dbReference type="Proteomes" id="UP000242715"/>
    </source>
</evidence>
<keyword evidence="1" id="KW-0732">Signal</keyword>
<organism evidence="2 3">
    <name type="scientific">Trifolium subterraneum</name>
    <name type="common">Subterranean clover</name>
    <dbReference type="NCBI Taxonomy" id="3900"/>
    <lineage>
        <taxon>Eukaryota</taxon>
        <taxon>Viridiplantae</taxon>
        <taxon>Streptophyta</taxon>
        <taxon>Embryophyta</taxon>
        <taxon>Tracheophyta</taxon>
        <taxon>Spermatophyta</taxon>
        <taxon>Magnoliopsida</taxon>
        <taxon>eudicotyledons</taxon>
        <taxon>Gunneridae</taxon>
        <taxon>Pentapetalae</taxon>
        <taxon>rosids</taxon>
        <taxon>fabids</taxon>
        <taxon>Fabales</taxon>
        <taxon>Fabaceae</taxon>
        <taxon>Papilionoideae</taxon>
        <taxon>50 kb inversion clade</taxon>
        <taxon>NPAAA clade</taxon>
        <taxon>Hologalegina</taxon>
        <taxon>IRL clade</taxon>
        <taxon>Trifolieae</taxon>
        <taxon>Trifolium</taxon>
    </lineage>
</organism>
<sequence>MKATMIFFVVPLIVLSSDHGGAATDEAPPLAATDGGQGKCDTNTFMKLFYCYDPYFCATHIPFMLPHVSILVKVNHILVLV</sequence>
<protein>
    <submittedName>
        <fullName evidence="2">Uncharacterized protein</fullName>
    </submittedName>
</protein>
<proteinExistence type="predicted"/>
<gene>
    <name evidence="2" type="ORF">TSUD_233780</name>
</gene>
<evidence type="ECO:0000256" key="1">
    <source>
        <dbReference type="SAM" id="SignalP"/>
    </source>
</evidence>
<feature type="signal peptide" evidence="1">
    <location>
        <begin position="1"/>
        <end position="23"/>
    </location>
</feature>
<name>A0A2Z6MJS2_TRISU</name>
<evidence type="ECO:0000313" key="2">
    <source>
        <dbReference type="EMBL" id="GAU18507.1"/>
    </source>
</evidence>
<dbReference type="Proteomes" id="UP000242715">
    <property type="component" value="Unassembled WGS sequence"/>
</dbReference>
<reference evidence="3" key="1">
    <citation type="journal article" date="2017" name="Front. Plant Sci.">
        <title>Climate Clever Clovers: New Paradigm to Reduce the Environmental Footprint of Ruminants by Breeding Low Methanogenic Forages Utilizing Haplotype Variation.</title>
        <authorList>
            <person name="Kaur P."/>
            <person name="Appels R."/>
            <person name="Bayer P.E."/>
            <person name="Keeble-Gagnere G."/>
            <person name="Wang J."/>
            <person name="Hirakawa H."/>
            <person name="Shirasawa K."/>
            <person name="Vercoe P."/>
            <person name="Stefanova K."/>
            <person name="Durmic Z."/>
            <person name="Nichols P."/>
            <person name="Revell C."/>
            <person name="Isobe S.N."/>
            <person name="Edwards D."/>
            <person name="Erskine W."/>
        </authorList>
    </citation>
    <scope>NUCLEOTIDE SEQUENCE [LARGE SCALE GENOMIC DNA]</scope>
    <source>
        <strain evidence="3">cv. Daliak</strain>
    </source>
</reference>